<feature type="compositionally biased region" description="Basic residues" evidence="1">
    <location>
        <begin position="142"/>
        <end position="155"/>
    </location>
</feature>
<dbReference type="AlphaFoldDB" id="A0AAV1CG84"/>
<feature type="domain" description="Neprosin PEP catalytic" evidence="3">
    <location>
        <begin position="162"/>
        <end position="427"/>
    </location>
</feature>
<keyword evidence="5" id="KW-1185">Reference proteome</keyword>
<evidence type="ECO:0000259" key="3">
    <source>
        <dbReference type="PROSITE" id="PS52045"/>
    </source>
</evidence>
<feature type="compositionally biased region" description="Basic and acidic residues" evidence="1">
    <location>
        <begin position="87"/>
        <end position="104"/>
    </location>
</feature>
<sequence>MVIEMKWNTILFLGITLAINAVTSSTAVSENTSSLKQNILQSERNYEVNSTIQSEDGDIIDCVDINKQPAFNHPALKNHKIQMEPTKLTDSETETRKEAGHEHSGNTSSATQIWQRSGSCPEGTIPILRRKPLKKDGETNQARKKKPGFVPHKHQQFKEDNINNNNNQPNLLYANRSMAILFAEGFAYYGAKADIQVWNPHVGEDDEYSMSQVALKSGTRRESEVVESGWAVNPSVYGDRKTRLFAYWTVDGSVNTGCFDLICPGFVQINNEIALGAAIYPISNPTGLPFQITITILKDRDSGNWWLIYGEKTLIGYWARDIFKGMGLYYHAVTVQWGGEVFSTRMKSHPHPAIQMGSGNFPDTISGNSGTMKRMRVAVNSQTFTRPIMTYTWTDEYRCYDVYYRKEYRDDDPNLYYGGPGGFHWCI</sequence>
<evidence type="ECO:0000256" key="2">
    <source>
        <dbReference type="SAM" id="SignalP"/>
    </source>
</evidence>
<dbReference type="Pfam" id="PF14365">
    <property type="entry name" value="Neprosin_AP"/>
    <property type="match status" value="1"/>
</dbReference>
<dbReference type="Proteomes" id="UP001161247">
    <property type="component" value="Chromosome 2"/>
</dbReference>
<name>A0AAV1CG84_OLDCO</name>
<dbReference type="InterPro" id="IPR053168">
    <property type="entry name" value="Glutamic_endopeptidase"/>
</dbReference>
<gene>
    <name evidence="4" type="ORF">OLC1_LOCUS4975</name>
</gene>
<dbReference type="Pfam" id="PF03080">
    <property type="entry name" value="Neprosin"/>
    <property type="match status" value="1"/>
</dbReference>
<feature type="region of interest" description="Disordered" evidence="1">
    <location>
        <begin position="80"/>
        <end position="168"/>
    </location>
</feature>
<feature type="signal peptide" evidence="2">
    <location>
        <begin position="1"/>
        <end position="27"/>
    </location>
</feature>
<evidence type="ECO:0000256" key="1">
    <source>
        <dbReference type="SAM" id="MobiDB-lite"/>
    </source>
</evidence>
<organism evidence="4 5">
    <name type="scientific">Oldenlandia corymbosa var. corymbosa</name>
    <dbReference type="NCBI Taxonomy" id="529605"/>
    <lineage>
        <taxon>Eukaryota</taxon>
        <taxon>Viridiplantae</taxon>
        <taxon>Streptophyta</taxon>
        <taxon>Embryophyta</taxon>
        <taxon>Tracheophyta</taxon>
        <taxon>Spermatophyta</taxon>
        <taxon>Magnoliopsida</taxon>
        <taxon>eudicotyledons</taxon>
        <taxon>Gunneridae</taxon>
        <taxon>Pentapetalae</taxon>
        <taxon>asterids</taxon>
        <taxon>lamiids</taxon>
        <taxon>Gentianales</taxon>
        <taxon>Rubiaceae</taxon>
        <taxon>Rubioideae</taxon>
        <taxon>Spermacoceae</taxon>
        <taxon>Hedyotis-Oldenlandia complex</taxon>
        <taxon>Oldenlandia</taxon>
    </lineage>
</organism>
<dbReference type="Gene3D" id="3.90.1320.10">
    <property type="entry name" value="Outer-capsid protein sigma 3, large lobe"/>
    <property type="match status" value="1"/>
</dbReference>
<feature type="compositionally biased region" description="Polar residues" evidence="1">
    <location>
        <begin position="105"/>
        <end position="118"/>
    </location>
</feature>
<feature type="chain" id="PRO_5043796535" evidence="2">
    <location>
        <begin position="28"/>
        <end position="427"/>
    </location>
</feature>
<reference evidence="4" key="1">
    <citation type="submission" date="2023-03" db="EMBL/GenBank/DDBJ databases">
        <authorList>
            <person name="Julca I."/>
        </authorList>
    </citation>
    <scope>NUCLEOTIDE SEQUENCE</scope>
</reference>
<dbReference type="InterPro" id="IPR004314">
    <property type="entry name" value="Neprosin"/>
</dbReference>
<dbReference type="PANTHER" id="PTHR31589">
    <property type="entry name" value="PROTEIN, PUTATIVE (DUF239)-RELATED-RELATED"/>
    <property type="match status" value="1"/>
</dbReference>
<proteinExistence type="predicted"/>
<keyword evidence="2" id="KW-0732">Signal</keyword>
<dbReference type="EMBL" id="OX459119">
    <property type="protein sequence ID" value="CAI9093612.1"/>
    <property type="molecule type" value="Genomic_DNA"/>
</dbReference>
<evidence type="ECO:0000313" key="4">
    <source>
        <dbReference type="EMBL" id="CAI9093612.1"/>
    </source>
</evidence>
<dbReference type="PANTHER" id="PTHR31589:SF111">
    <property type="entry name" value="NEPROSIN DOMAIN-CONTAINING PROTEIN"/>
    <property type="match status" value="1"/>
</dbReference>
<dbReference type="PROSITE" id="PS52045">
    <property type="entry name" value="NEPROSIN_PEP_CD"/>
    <property type="match status" value="1"/>
</dbReference>
<accession>A0AAV1CG84</accession>
<evidence type="ECO:0000313" key="5">
    <source>
        <dbReference type="Proteomes" id="UP001161247"/>
    </source>
</evidence>
<protein>
    <submittedName>
        <fullName evidence="4">OLC1v1029159C1</fullName>
    </submittedName>
</protein>
<dbReference type="InterPro" id="IPR025521">
    <property type="entry name" value="Neprosin_propep"/>
</dbReference>